<evidence type="ECO:0000313" key="2">
    <source>
        <dbReference type="EMBL" id="SDX29512.1"/>
    </source>
</evidence>
<dbReference type="Proteomes" id="UP000198921">
    <property type="component" value="Unassembled WGS sequence"/>
</dbReference>
<dbReference type="RefSeq" id="WP_091150295.1">
    <property type="nucleotide sequence ID" value="NZ_FNOT01000001.1"/>
</dbReference>
<dbReference type="GO" id="GO:0071949">
    <property type="term" value="F:FAD binding"/>
    <property type="evidence" value="ECO:0007669"/>
    <property type="project" value="InterPro"/>
</dbReference>
<dbReference type="Pfam" id="PF01494">
    <property type="entry name" value="FAD_binding_3"/>
    <property type="match status" value="1"/>
</dbReference>
<dbReference type="AlphaFoldDB" id="A0A1H3AIH3"/>
<dbReference type="PANTHER" id="PTHR42685">
    <property type="entry name" value="GERANYLGERANYL DIPHOSPHATE REDUCTASE"/>
    <property type="match status" value="1"/>
</dbReference>
<evidence type="ECO:0000259" key="1">
    <source>
        <dbReference type="Pfam" id="PF01494"/>
    </source>
</evidence>
<evidence type="ECO:0000313" key="3">
    <source>
        <dbReference type="Proteomes" id="UP000198921"/>
    </source>
</evidence>
<feature type="domain" description="FAD-binding" evidence="1">
    <location>
        <begin position="5"/>
        <end position="313"/>
    </location>
</feature>
<dbReference type="OrthoDB" id="103324at2"/>
<dbReference type="InterPro" id="IPR036188">
    <property type="entry name" value="FAD/NAD-bd_sf"/>
</dbReference>
<dbReference type="PANTHER" id="PTHR42685:SF18">
    <property type="entry name" value="DIGERANYLGERANYLGLYCEROPHOSPHOLIPID REDUCTASE"/>
    <property type="match status" value="1"/>
</dbReference>
<gene>
    <name evidence="2" type="ORF">SAMN05660209_00065</name>
</gene>
<protein>
    <submittedName>
        <fullName evidence="2">2-polyprenyl-6-methoxyphenol hydroxylase</fullName>
    </submittedName>
</protein>
<keyword evidence="3" id="KW-1185">Reference proteome</keyword>
<dbReference type="InterPro" id="IPR050407">
    <property type="entry name" value="Geranylgeranyl_reductase"/>
</dbReference>
<name>A0A1H3AIH3_9ACTN</name>
<dbReference type="SUPFAM" id="SSF51905">
    <property type="entry name" value="FAD/NAD(P)-binding domain"/>
    <property type="match status" value="1"/>
</dbReference>
<reference evidence="3" key="1">
    <citation type="submission" date="2016-10" db="EMBL/GenBank/DDBJ databases">
        <authorList>
            <person name="Varghese N."/>
            <person name="Submissions S."/>
        </authorList>
    </citation>
    <scope>NUCLEOTIDE SEQUENCE [LARGE SCALE GENOMIC DNA]</scope>
    <source>
        <strain evidence="3">DSM 45422</strain>
    </source>
</reference>
<dbReference type="STRING" id="1137993.SAMN05660209_00065"/>
<proteinExistence type="predicted"/>
<dbReference type="Gene3D" id="3.50.50.60">
    <property type="entry name" value="FAD/NAD(P)-binding domain"/>
    <property type="match status" value="1"/>
</dbReference>
<organism evidence="2 3">
    <name type="scientific">Geodermatophilus africanus</name>
    <dbReference type="NCBI Taxonomy" id="1137993"/>
    <lineage>
        <taxon>Bacteria</taxon>
        <taxon>Bacillati</taxon>
        <taxon>Actinomycetota</taxon>
        <taxon>Actinomycetes</taxon>
        <taxon>Geodermatophilales</taxon>
        <taxon>Geodermatophilaceae</taxon>
        <taxon>Geodermatophilus</taxon>
    </lineage>
</organism>
<dbReference type="PRINTS" id="PR00420">
    <property type="entry name" value="RNGMNOXGNASE"/>
</dbReference>
<sequence>MPEMSDVVIVGGSLSGCTAAILLARQGLRVTVLEQHRDPGHYKRACTHYMQPGAAVVFDRLGLVPRLEAAGAVPNSTDLWTRYGWIRPPDGGPHGYNIRRSVLDPIIREAAAETPGVELRLGVKATGLIREDGRVQGVCGTDHTGEEQQLSCHVVVGADGRHSPVASWAGVPVKEKKHGRFMYFASFEDLVLTRGSRSLIWLTDPDAAYVFPNDNGITVLAVMLTADKLADFRQDIDGNVRRFFAHLPDAPDLGRARRVSDYVGVPHYPDLSRRAGTPGLALVGDAALTTDYLWGVGCGWALESAAWLADEIGPVLTQPTPETTDVDRALQRYARRHHHALAAHHFFIADLAGGRVLNPLERLMFAAAVHDEQLASSLARYGGRLITPWQFLSPPRSLAACASRWAPPERHEPASVPLGRDTRSLGIPAYASVRMRSTSGRRSGR</sequence>
<accession>A0A1H3AIH3</accession>
<dbReference type="InterPro" id="IPR002938">
    <property type="entry name" value="FAD-bd"/>
</dbReference>
<dbReference type="EMBL" id="FNOT01000001">
    <property type="protein sequence ID" value="SDX29512.1"/>
    <property type="molecule type" value="Genomic_DNA"/>
</dbReference>